<feature type="transmembrane region" description="Helical" evidence="8">
    <location>
        <begin position="184"/>
        <end position="206"/>
    </location>
</feature>
<proteinExistence type="inferred from homology"/>
<organism evidence="9 10">
    <name type="scientific">Lachnospira hominis</name>
    <name type="common">ex Liu et al. 2021</name>
    <dbReference type="NCBI Taxonomy" id="2763051"/>
    <lineage>
        <taxon>Bacteria</taxon>
        <taxon>Bacillati</taxon>
        <taxon>Bacillota</taxon>
        <taxon>Clostridia</taxon>
        <taxon>Lachnospirales</taxon>
        <taxon>Lachnospiraceae</taxon>
        <taxon>Lachnospira</taxon>
    </lineage>
</organism>
<protein>
    <submittedName>
        <fullName evidence="9">AI-2E family transporter</fullName>
    </submittedName>
</protein>
<evidence type="ECO:0000256" key="6">
    <source>
        <dbReference type="ARBA" id="ARBA00022989"/>
    </source>
</evidence>
<name>A0ABR7G1P8_9FIRM</name>
<dbReference type="Pfam" id="PF01594">
    <property type="entry name" value="AI-2E_transport"/>
    <property type="match status" value="1"/>
</dbReference>
<evidence type="ECO:0000256" key="5">
    <source>
        <dbReference type="ARBA" id="ARBA00022692"/>
    </source>
</evidence>
<keyword evidence="7 8" id="KW-0472">Membrane</keyword>
<feature type="transmembrane region" description="Helical" evidence="8">
    <location>
        <begin position="316"/>
        <end position="335"/>
    </location>
</feature>
<evidence type="ECO:0000256" key="8">
    <source>
        <dbReference type="SAM" id="Phobius"/>
    </source>
</evidence>
<dbReference type="EMBL" id="JACOPD010000005">
    <property type="protein sequence ID" value="MBC5680973.1"/>
    <property type="molecule type" value="Genomic_DNA"/>
</dbReference>
<dbReference type="Proteomes" id="UP000628463">
    <property type="component" value="Unassembled WGS sequence"/>
</dbReference>
<feature type="transmembrane region" description="Helical" evidence="8">
    <location>
        <begin position="90"/>
        <end position="111"/>
    </location>
</feature>
<dbReference type="InterPro" id="IPR002549">
    <property type="entry name" value="AI-2E-like"/>
</dbReference>
<keyword evidence="4" id="KW-1003">Cell membrane</keyword>
<feature type="transmembrane region" description="Helical" evidence="8">
    <location>
        <begin position="49"/>
        <end position="70"/>
    </location>
</feature>
<gene>
    <name evidence="9" type="ORF">H8S01_08375</name>
</gene>
<feature type="transmembrane region" description="Helical" evidence="8">
    <location>
        <begin position="347"/>
        <end position="380"/>
    </location>
</feature>
<keyword evidence="3" id="KW-0813">Transport</keyword>
<keyword evidence="6 8" id="KW-1133">Transmembrane helix</keyword>
<dbReference type="PANTHER" id="PTHR21716">
    <property type="entry name" value="TRANSMEMBRANE PROTEIN"/>
    <property type="match status" value="1"/>
</dbReference>
<sequence length="412" mass="46476">MKDTFKKYLYLAGSLFLAFALSIMLFFVLYKIDAIKSVIGHIVKTMMPFIIGAALAYIICPLCNKLEVLFDKLFSKMKNEQTKEKISRTLSVFAGIIIAVIAIYLILMIVIPQLIDSVVRLVQILPSSADKLIGWLNHSLSSDEQLLQYSQQVIDKAYTMLEDWLSNGLLDSVEKVATGVSSGVINLLGVILNIFIGFIVAVYLLLSRKKFARQAELIVYSILKKEKADTVMEEARYCDRVFGGFINGKILDAVVVSLICYAGMMIFRWINPGKVMMSETLVAVIVGIFNVIPFFGWYIGLFLSALLILMVNPMQCIFFVIFDFILQQIDGNILGPKIIGDTTGISSIWVLFSIFLFGDIWGFAGMLLGVPMFAIMYHWIKKLVFKGLDKNEQTQMSVDYENDFPKKKKTHQ</sequence>
<evidence type="ECO:0000313" key="9">
    <source>
        <dbReference type="EMBL" id="MBC5680973.1"/>
    </source>
</evidence>
<feature type="transmembrane region" description="Helical" evidence="8">
    <location>
        <begin position="250"/>
        <end position="270"/>
    </location>
</feature>
<feature type="transmembrane region" description="Helical" evidence="8">
    <location>
        <begin position="9"/>
        <end position="29"/>
    </location>
</feature>
<dbReference type="PANTHER" id="PTHR21716:SF53">
    <property type="entry name" value="PERMEASE PERM-RELATED"/>
    <property type="match status" value="1"/>
</dbReference>
<keyword evidence="10" id="KW-1185">Reference proteome</keyword>
<accession>A0ABR7G1P8</accession>
<comment type="subcellular location">
    <subcellularLocation>
        <location evidence="1">Cell membrane</location>
        <topology evidence="1">Multi-pass membrane protein</topology>
    </subcellularLocation>
</comment>
<reference evidence="9 10" key="1">
    <citation type="submission" date="2020-08" db="EMBL/GenBank/DDBJ databases">
        <title>Genome public.</title>
        <authorList>
            <person name="Liu C."/>
            <person name="Sun Q."/>
        </authorList>
    </citation>
    <scope>NUCLEOTIDE SEQUENCE [LARGE SCALE GENOMIC DNA]</scope>
    <source>
        <strain evidence="9 10">NSJ-43</strain>
    </source>
</reference>
<feature type="transmembrane region" description="Helical" evidence="8">
    <location>
        <begin position="282"/>
        <end position="309"/>
    </location>
</feature>
<evidence type="ECO:0000313" key="10">
    <source>
        <dbReference type="Proteomes" id="UP000628463"/>
    </source>
</evidence>
<dbReference type="RefSeq" id="WP_186836891.1">
    <property type="nucleotide sequence ID" value="NZ_JACOPD010000005.1"/>
</dbReference>
<comment type="similarity">
    <text evidence="2">Belongs to the autoinducer-2 exporter (AI-2E) (TC 2.A.86) family.</text>
</comment>
<evidence type="ECO:0000256" key="7">
    <source>
        <dbReference type="ARBA" id="ARBA00023136"/>
    </source>
</evidence>
<evidence type="ECO:0000256" key="2">
    <source>
        <dbReference type="ARBA" id="ARBA00009773"/>
    </source>
</evidence>
<comment type="caution">
    <text evidence="9">The sequence shown here is derived from an EMBL/GenBank/DDBJ whole genome shotgun (WGS) entry which is preliminary data.</text>
</comment>
<keyword evidence="5 8" id="KW-0812">Transmembrane</keyword>
<evidence type="ECO:0000256" key="3">
    <source>
        <dbReference type="ARBA" id="ARBA00022448"/>
    </source>
</evidence>
<evidence type="ECO:0000256" key="4">
    <source>
        <dbReference type="ARBA" id="ARBA00022475"/>
    </source>
</evidence>
<evidence type="ECO:0000256" key="1">
    <source>
        <dbReference type="ARBA" id="ARBA00004651"/>
    </source>
</evidence>